<dbReference type="InterPro" id="IPR035925">
    <property type="entry name" value="BSD_dom_sf"/>
</dbReference>
<name>A0A498K5L5_MALDO</name>
<feature type="region of interest" description="Disordered" evidence="1">
    <location>
        <begin position="1"/>
        <end position="37"/>
    </location>
</feature>
<feature type="compositionally biased region" description="Polar residues" evidence="1">
    <location>
        <begin position="23"/>
        <end position="32"/>
    </location>
</feature>
<dbReference type="InterPro" id="IPR005607">
    <property type="entry name" value="BSD_dom"/>
</dbReference>
<proteinExistence type="predicted"/>
<feature type="region of interest" description="Disordered" evidence="1">
    <location>
        <begin position="283"/>
        <end position="304"/>
    </location>
</feature>
<feature type="compositionally biased region" description="Basic and acidic residues" evidence="1">
    <location>
        <begin position="322"/>
        <end position="331"/>
    </location>
</feature>
<dbReference type="PANTHER" id="PTHR16019:SF5">
    <property type="entry name" value="BSD DOMAIN-CONTAINING PROTEIN 1"/>
    <property type="match status" value="1"/>
</dbReference>
<feature type="compositionally biased region" description="Low complexity" evidence="1">
    <location>
        <begin position="291"/>
        <end position="304"/>
    </location>
</feature>
<dbReference type="InterPro" id="IPR051494">
    <property type="entry name" value="BSD_domain-containing"/>
</dbReference>
<dbReference type="PANTHER" id="PTHR16019">
    <property type="entry name" value="SYNAPSE-ASSOCIATED PROTEIN"/>
    <property type="match status" value="1"/>
</dbReference>
<organism evidence="3 4">
    <name type="scientific">Malus domestica</name>
    <name type="common">Apple</name>
    <name type="synonym">Pyrus malus</name>
    <dbReference type="NCBI Taxonomy" id="3750"/>
    <lineage>
        <taxon>Eukaryota</taxon>
        <taxon>Viridiplantae</taxon>
        <taxon>Streptophyta</taxon>
        <taxon>Embryophyta</taxon>
        <taxon>Tracheophyta</taxon>
        <taxon>Spermatophyta</taxon>
        <taxon>Magnoliopsida</taxon>
        <taxon>eudicotyledons</taxon>
        <taxon>Gunneridae</taxon>
        <taxon>Pentapetalae</taxon>
        <taxon>rosids</taxon>
        <taxon>fabids</taxon>
        <taxon>Rosales</taxon>
        <taxon>Rosaceae</taxon>
        <taxon>Amygdaloideae</taxon>
        <taxon>Maleae</taxon>
        <taxon>Malus</taxon>
    </lineage>
</organism>
<feature type="compositionally biased region" description="Acidic residues" evidence="1">
    <location>
        <begin position="445"/>
        <end position="467"/>
    </location>
</feature>
<dbReference type="Gene3D" id="1.10.3970.10">
    <property type="entry name" value="BSD domain"/>
    <property type="match status" value="1"/>
</dbReference>
<dbReference type="Pfam" id="PF03909">
    <property type="entry name" value="BSD"/>
    <property type="match status" value="1"/>
</dbReference>
<dbReference type="GO" id="GO:0005737">
    <property type="term" value="C:cytoplasm"/>
    <property type="evidence" value="ECO:0007669"/>
    <property type="project" value="TreeGrafter"/>
</dbReference>
<keyword evidence="4" id="KW-1185">Reference proteome</keyword>
<dbReference type="AlphaFoldDB" id="A0A498K5L5"/>
<protein>
    <recommendedName>
        <fullName evidence="2">BSD domain-containing protein</fullName>
    </recommendedName>
</protein>
<evidence type="ECO:0000313" key="3">
    <source>
        <dbReference type="EMBL" id="RXI02708.1"/>
    </source>
</evidence>
<sequence length="467" mass="51422">MNFFKSVFSDDPDPPYPESESPTTQPNPNRTGNTGGWNFGDLIKTLATKSESVIETYRRDLQEFGSGLKKEIEVAQGSLETVGHVIDKFGNTVLKGTAEIIAQGKDAILADDEADSSDAKYQSFSSQQGLNSKRYSRFDAQVRAIQGDPSTYCEEPEDLDDYEKWKSGFDLEEKGEEIERLFKENGAMEGIYKRVVSNSVDHESFWCSYFYRVHKLRQAEEVRVNLVKRAISVEEDEELSWDVDDDEYDDNVSNVVSKENLGKSTEVAAEGSGKDGRVEDLRVGNEVGEKSSNNVGEGSSVSEETNLVLKKGDLAANSELVSKDSEQKIVMEESSPVGESQVVDQKKGSALELSGEKESKKKMQVEGDSGKKDLPLKSEEKAAVEGKKNGAAESGKGNETPEAEDLGWDEIEDLSSIDDKKVSHGGGSGSPTDKAELRKRLSIAAEEEEEDLSWDIEEDEDDVPAKT</sequence>
<dbReference type="Proteomes" id="UP000290289">
    <property type="component" value="Chromosome 3"/>
</dbReference>
<gene>
    <name evidence="3" type="ORF">DVH24_002786</name>
</gene>
<feature type="compositionally biased region" description="Basic and acidic residues" evidence="1">
    <location>
        <begin position="344"/>
        <end position="390"/>
    </location>
</feature>
<feature type="compositionally biased region" description="Acidic residues" evidence="1">
    <location>
        <begin position="401"/>
        <end position="416"/>
    </location>
</feature>
<feature type="domain" description="BSD" evidence="2">
    <location>
        <begin position="165"/>
        <end position="217"/>
    </location>
</feature>
<comment type="caution">
    <text evidence="3">The sequence shown here is derived from an EMBL/GenBank/DDBJ whole genome shotgun (WGS) entry which is preliminary data.</text>
</comment>
<evidence type="ECO:0000256" key="1">
    <source>
        <dbReference type="SAM" id="MobiDB-lite"/>
    </source>
</evidence>
<dbReference type="SMART" id="SM00751">
    <property type="entry name" value="BSD"/>
    <property type="match status" value="1"/>
</dbReference>
<evidence type="ECO:0000259" key="2">
    <source>
        <dbReference type="PROSITE" id="PS50858"/>
    </source>
</evidence>
<dbReference type="PROSITE" id="PS50858">
    <property type="entry name" value="BSD"/>
    <property type="match status" value="1"/>
</dbReference>
<accession>A0A498K5L5</accession>
<dbReference type="EMBL" id="RDQH01000329">
    <property type="protein sequence ID" value="RXI02708.1"/>
    <property type="molecule type" value="Genomic_DNA"/>
</dbReference>
<feature type="region of interest" description="Disordered" evidence="1">
    <location>
        <begin position="322"/>
        <end position="467"/>
    </location>
</feature>
<dbReference type="SUPFAM" id="SSF140383">
    <property type="entry name" value="BSD domain-like"/>
    <property type="match status" value="1"/>
</dbReference>
<evidence type="ECO:0000313" key="4">
    <source>
        <dbReference type="Proteomes" id="UP000290289"/>
    </source>
</evidence>
<reference evidence="3 4" key="1">
    <citation type="submission" date="2018-10" db="EMBL/GenBank/DDBJ databases">
        <title>A high-quality apple genome assembly.</title>
        <authorList>
            <person name="Hu J."/>
        </authorList>
    </citation>
    <scope>NUCLEOTIDE SEQUENCE [LARGE SCALE GENOMIC DNA]</scope>
    <source>
        <strain evidence="4">cv. HFTH1</strain>
        <tissue evidence="3">Young leaf</tissue>
    </source>
</reference>